<feature type="region of interest" description="Disordered" evidence="1">
    <location>
        <begin position="131"/>
        <end position="171"/>
    </location>
</feature>
<evidence type="ECO:0000313" key="3">
    <source>
        <dbReference type="Proteomes" id="UP000199415"/>
    </source>
</evidence>
<gene>
    <name evidence="2" type="ORF">SAMN05216241_10146</name>
</gene>
<feature type="compositionally biased region" description="Basic and acidic residues" evidence="1">
    <location>
        <begin position="131"/>
        <end position="145"/>
    </location>
</feature>
<feature type="compositionally biased region" description="Basic and acidic residues" evidence="1">
    <location>
        <begin position="153"/>
        <end position="171"/>
    </location>
</feature>
<evidence type="ECO:0008006" key="4">
    <source>
        <dbReference type="Google" id="ProtNLM"/>
    </source>
</evidence>
<dbReference type="AlphaFoldDB" id="A0A1G7KZT0"/>
<keyword evidence="3" id="KW-1185">Reference proteome</keyword>
<dbReference type="RefSeq" id="WP_176758441.1">
    <property type="nucleotide sequence ID" value="NZ_FNCE01000001.1"/>
</dbReference>
<dbReference type="Proteomes" id="UP000199415">
    <property type="component" value="Unassembled WGS sequence"/>
</dbReference>
<sequence length="185" mass="20346">MSDTKSSKDGANARGVNDRRRGTLRALAPEVQRVARSKLGKHSLAEASLLTEWPSVVGADIARMAVPRGIRFPNRNQRREGTLELRVAAAHATRLKHQEPLVVERVNAFFGYKAVASLRLLHDGRLDRKAAQDRATEQATERDTAEAATSSPETERRVTQQVEHVADPELREALARLGRTLGGGD</sequence>
<proteinExistence type="predicted"/>
<dbReference type="EMBL" id="FNCE01000001">
    <property type="protein sequence ID" value="SDF42259.1"/>
    <property type="molecule type" value="Genomic_DNA"/>
</dbReference>
<feature type="region of interest" description="Disordered" evidence="1">
    <location>
        <begin position="1"/>
        <end position="23"/>
    </location>
</feature>
<dbReference type="PANTHER" id="PTHR36456">
    <property type="entry name" value="UPF0232 PROTEIN SCO3875"/>
    <property type="match status" value="1"/>
</dbReference>
<dbReference type="InterPro" id="IPR007922">
    <property type="entry name" value="DciA-like"/>
</dbReference>
<organism evidence="2 3">
    <name type="scientific">Limimonas halophila</name>
    <dbReference type="NCBI Taxonomy" id="1082479"/>
    <lineage>
        <taxon>Bacteria</taxon>
        <taxon>Pseudomonadati</taxon>
        <taxon>Pseudomonadota</taxon>
        <taxon>Alphaproteobacteria</taxon>
        <taxon>Rhodospirillales</taxon>
        <taxon>Rhodovibrionaceae</taxon>
        <taxon>Limimonas</taxon>
    </lineage>
</organism>
<dbReference type="Pfam" id="PF05258">
    <property type="entry name" value="DciA"/>
    <property type="match status" value="1"/>
</dbReference>
<reference evidence="2 3" key="1">
    <citation type="submission" date="2016-10" db="EMBL/GenBank/DDBJ databases">
        <authorList>
            <person name="de Groot N.N."/>
        </authorList>
    </citation>
    <scope>NUCLEOTIDE SEQUENCE [LARGE SCALE GENOMIC DNA]</scope>
    <source>
        <strain evidence="2 3">DSM 25584</strain>
    </source>
</reference>
<dbReference type="STRING" id="1082479.SAMN05216241_10146"/>
<dbReference type="PANTHER" id="PTHR36456:SF1">
    <property type="entry name" value="UPF0232 PROTEIN SCO3875"/>
    <property type="match status" value="1"/>
</dbReference>
<evidence type="ECO:0000313" key="2">
    <source>
        <dbReference type="EMBL" id="SDF42259.1"/>
    </source>
</evidence>
<dbReference type="PIRSF" id="PIRSF032064">
    <property type="entry name" value="UCP032064"/>
    <property type="match status" value="1"/>
</dbReference>
<dbReference type="InterPro" id="IPR010593">
    <property type="entry name" value="DUF1159"/>
</dbReference>
<accession>A0A1G7KZT0</accession>
<name>A0A1G7KZT0_9PROT</name>
<protein>
    <recommendedName>
        <fullName evidence="4">DUF721 domain-containing protein</fullName>
    </recommendedName>
</protein>
<evidence type="ECO:0000256" key="1">
    <source>
        <dbReference type="SAM" id="MobiDB-lite"/>
    </source>
</evidence>